<dbReference type="InterPro" id="IPR014748">
    <property type="entry name" value="Enoyl-CoA_hydra_C"/>
</dbReference>
<dbReference type="STRING" id="1123291.SAMN04490355_10437"/>
<sequence>MNQYANLLFEVKDSIGLITLHRPKALNALNTELLQELNNLLDCVKEDTSIGVVIITGSGEKSFVAGADIAEMQSLTAIEGRNFGKIGQEVFNKLESLPQPVIAAINGFALGGGCELAMACDIRIASEKAKFGQPEVSLGITPGFGGTQRLPRLVGKGRAKELIYTGDIIDAGEAYRIGLVNKVAAPDELMNAAKAMAEKIIAKASVAVQLSKAAVNEGLNMDLASGIAYEAEVFGLCFATEDQKEGMAAFVEKRKANFSGK</sequence>
<dbReference type="Gene3D" id="1.10.12.10">
    <property type="entry name" value="Lyase 2-enoyl-coa Hydratase, Chain A, domain 2"/>
    <property type="match status" value="1"/>
</dbReference>
<accession>A0A1I4N9W9</accession>
<reference evidence="5" key="1">
    <citation type="submission" date="2016-10" db="EMBL/GenBank/DDBJ databases">
        <authorList>
            <person name="Varghese N."/>
            <person name="Submissions S."/>
        </authorList>
    </citation>
    <scope>NUCLEOTIDE SEQUENCE [LARGE SCALE GENOMIC DNA]</scope>
    <source>
        <strain evidence="5">DSM 13327</strain>
    </source>
</reference>
<dbReference type="PANTHER" id="PTHR11941:SF54">
    <property type="entry name" value="ENOYL-COA HYDRATASE, MITOCHONDRIAL"/>
    <property type="match status" value="1"/>
</dbReference>
<keyword evidence="2" id="KW-0456">Lyase</keyword>
<name>A0A1I4N9W9_9FIRM</name>
<protein>
    <submittedName>
        <fullName evidence="4">Enoyl-CoA hydratase</fullName>
    </submittedName>
</protein>
<dbReference type="FunFam" id="3.90.226.10:FF:000009">
    <property type="entry name" value="Carnitinyl-CoA dehydratase"/>
    <property type="match status" value="1"/>
</dbReference>
<dbReference type="CDD" id="cd06558">
    <property type="entry name" value="crotonase-like"/>
    <property type="match status" value="1"/>
</dbReference>
<dbReference type="Pfam" id="PF00378">
    <property type="entry name" value="ECH_1"/>
    <property type="match status" value="1"/>
</dbReference>
<dbReference type="Gene3D" id="3.90.226.10">
    <property type="entry name" value="2-enoyl-CoA Hydratase, Chain A, domain 1"/>
    <property type="match status" value="1"/>
</dbReference>
<organism evidence="4 5">
    <name type="scientific">Pelosinus propionicus DSM 13327</name>
    <dbReference type="NCBI Taxonomy" id="1123291"/>
    <lineage>
        <taxon>Bacteria</taxon>
        <taxon>Bacillati</taxon>
        <taxon>Bacillota</taxon>
        <taxon>Negativicutes</taxon>
        <taxon>Selenomonadales</taxon>
        <taxon>Sporomusaceae</taxon>
        <taxon>Pelosinus</taxon>
    </lineage>
</organism>
<dbReference type="Proteomes" id="UP000199520">
    <property type="component" value="Unassembled WGS sequence"/>
</dbReference>
<dbReference type="GO" id="GO:0016836">
    <property type="term" value="F:hydro-lyase activity"/>
    <property type="evidence" value="ECO:0007669"/>
    <property type="project" value="UniProtKB-ARBA"/>
</dbReference>
<evidence type="ECO:0000256" key="3">
    <source>
        <dbReference type="RuleBase" id="RU003707"/>
    </source>
</evidence>
<dbReference type="EMBL" id="FOTS01000043">
    <property type="protein sequence ID" value="SFM12289.1"/>
    <property type="molecule type" value="Genomic_DNA"/>
</dbReference>
<dbReference type="GO" id="GO:0006635">
    <property type="term" value="P:fatty acid beta-oxidation"/>
    <property type="evidence" value="ECO:0007669"/>
    <property type="project" value="TreeGrafter"/>
</dbReference>
<evidence type="ECO:0000256" key="1">
    <source>
        <dbReference type="ARBA" id="ARBA00005254"/>
    </source>
</evidence>
<dbReference type="InterPro" id="IPR018376">
    <property type="entry name" value="Enoyl-CoA_hyd/isom_CS"/>
</dbReference>
<dbReference type="SUPFAM" id="SSF52096">
    <property type="entry name" value="ClpP/crotonase"/>
    <property type="match status" value="1"/>
</dbReference>
<keyword evidence="5" id="KW-1185">Reference proteome</keyword>
<dbReference type="OrthoDB" id="9771883at2"/>
<proteinExistence type="inferred from homology"/>
<evidence type="ECO:0000313" key="5">
    <source>
        <dbReference type="Proteomes" id="UP000199520"/>
    </source>
</evidence>
<dbReference type="FunFam" id="1.10.12.10:FF:000001">
    <property type="entry name" value="Probable enoyl-CoA hydratase, mitochondrial"/>
    <property type="match status" value="1"/>
</dbReference>
<dbReference type="InterPro" id="IPR001753">
    <property type="entry name" value="Enoyl-CoA_hydra/iso"/>
</dbReference>
<comment type="similarity">
    <text evidence="1 3">Belongs to the enoyl-CoA hydratase/isomerase family.</text>
</comment>
<gene>
    <name evidence="4" type="ORF">SAMN04490355_10437</name>
</gene>
<dbReference type="NCBIfam" id="NF004475">
    <property type="entry name" value="PRK05809.1"/>
    <property type="match status" value="1"/>
</dbReference>
<dbReference type="PANTHER" id="PTHR11941">
    <property type="entry name" value="ENOYL-COA HYDRATASE-RELATED"/>
    <property type="match status" value="1"/>
</dbReference>
<dbReference type="RefSeq" id="WP_090941260.1">
    <property type="nucleotide sequence ID" value="NZ_FOTS01000043.1"/>
</dbReference>
<dbReference type="PROSITE" id="PS00166">
    <property type="entry name" value="ENOYL_COA_HYDRATASE"/>
    <property type="match status" value="1"/>
</dbReference>
<dbReference type="AlphaFoldDB" id="A0A1I4N9W9"/>
<evidence type="ECO:0000256" key="2">
    <source>
        <dbReference type="ARBA" id="ARBA00023239"/>
    </source>
</evidence>
<evidence type="ECO:0000313" key="4">
    <source>
        <dbReference type="EMBL" id="SFM12289.1"/>
    </source>
</evidence>
<dbReference type="InterPro" id="IPR029045">
    <property type="entry name" value="ClpP/crotonase-like_dom_sf"/>
</dbReference>